<accession>A0ABY7HB83</accession>
<evidence type="ECO:0000313" key="3">
    <source>
        <dbReference type="Proteomes" id="UP001164459"/>
    </source>
</evidence>
<feature type="transmembrane region" description="Helical" evidence="1">
    <location>
        <begin position="389"/>
        <end position="408"/>
    </location>
</feature>
<reference evidence="2" key="1">
    <citation type="submission" date="2022-11" db="EMBL/GenBank/DDBJ databases">
        <title>Minimal conservation of predation-associated metabolite biosynthetic gene clusters underscores biosynthetic potential of Myxococcota including descriptions for ten novel species: Archangium lansinium sp. nov., Myxococcus landrumus sp. nov., Nannocystis bai.</title>
        <authorList>
            <person name="Ahearne A."/>
            <person name="Stevens C."/>
            <person name="Dowd S."/>
        </authorList>
    </citation>
    <scope>NUCLEOTIDE SEQUENCE</scope>
    <source>
        <strain evidence="2">Fl3</strain>
    </source>
</reference>
<feature type="transmembrane region" description="Helical" evidence="1">
    <location>
        <begin position="110"/>
        <end position="128"/>
    </location>
</feature>
<keyword evidence="3" id="KW-1185">Reference proteome</keyword>
<sequence>MRAAVHRLVDAWAAVRRRLQRYDRFVLVRRPELRQTRAHWIAPASALLSLVGAAIVCLPGAGADDPLRTVESFVSPLLFGAVLFLVLWIRDQTRALVSFAPLPRARIARLALLRLACVAAILLPPLVVDACMRARAARIAAHEDNVGVALAIVEAADRCLAVAPTTETGEATPIAGLREHAARLVESARAHGGADGPRTPRPAATRSAYWIEKHCQDPAVASPSEDIERLERLHLYAVARVFPRPPLRALLYLLACGAVVVPFLAIWEDRRGRAVGPAVALGLFFVVHASMAIGWMPGSGSTRGLWVGSLVAVSVVAVVAAPLAAWRRARCEWCLLAFATAVIVVPLLPVALAWLAAAEASAPGEVGPACASLPRFVPAELTALGPHELAAYAAGLVFCCVYIVAMGPTMHRLWAAPR</sequence>
<organism evidence="2 3">
    <name type="scientific">Nannocystis punicea</name>
    <dbReference type="NCBI Taxonomy" id="2995304"/>
    <lineage>
        <taxon>Bacteria</taxon>
        <taxon>Pseudomonadati</taxon>
        <taxon>Myxococcota</taxon>
        <taxon>Polyangia</taxon>
        <taxon>Nannocystales</taxon>
        <taxon>Nannocystaceae</taxon>
        <taxon>Nannocystis</taxon>
    </lineage>
</organism>
<evidence type="ECO:0000256" key="1">
    <source>
        <dbReference type="SAM" id="Phobius"/>
    </source>
</evidence>
<feature type="transmembrane region" description="Helical" evidence="1">
    <location>
        <begin position="274"/>
        <end position="293"/>
    </location>
</feature>
<keyword evidence="1" id="KW-0812">Transmembrane</keyword>
<feature type="transmembrane region" description="Helical" evidence="1">
    <location>
        <begin position="305"/>
        <end position="326"/>
    </location>
</feature>
<dbReference type="Proteomes" id="UP001164459">
    <property type="component" value="Chromosome"/>
</dbReference>
<proteinExistence type="predicted"/>
<name>A0ABY7HB83_9BACT</name>
<gene>
    <name evidence="2" type="ORF">O0S08_10270</name>
</gene>
<keyword evidence="1" id="KW-0472">Membrane</keyword>
<feature type="transmembrane region" description="Helical" evidence="1">
    <location>
        <begin position="40"/>
        <end position="61"/>
    </location>
</feature>
<feature type="transmembrane region" description="Helical" evidence="1">
    <location>
        <begin position="333"/>
        <end position="357"/>
    </location>
</feature>
<evidence type="ECO:0000313" key="2">
    <source>
        <dbReference type="EMBL" id="WAS96531.1"/>
    </source>
</evidence>
<protein>
    <submittedName>
        <fullName evidence="2">Uncharacterized protein</fullName>
    </submittedName>
</protein>
<feature type="transmembrane region" description="Helical" evidence="1">
    <location>
        <begin position="73"/>
        <end position="89"/>
    </location>
</feature>
<feature type="transmembrane region" description="Helical" evidence="1">
    <location>
        <begin position="249"/>
        <end position="267"/>
    </location>
</feature>
<dbReference type="EMBL" id="CP114040">
    <property type="protein sequence ID" value="WAS96531.1"/>
    <property type="molecule type" value="Genomic_DNA"/>
</dbReference>
<keyword evidence="1" id="KW-1133">Transmembrane helix</keyword>
<dbReference type="RefSeq" id="WP_269038892.1">
    <property type="nucleotide sequence ID" value="NZ_CP114040.1"/>
</dbReference>